<gene>
    <name evidence="1" type="ORF">L484_004837</name>
</gene>
<name>W9RUQ6_9ROSA</name>
<evidence type="ECO:0000313" key="1">
    <source>
        <dbReference type="EMBL" id="EXC10938.1"/>
    </source>
</evidence>
<dbReference type="eggNOG" id="ENOG502S80Y">
    <property type="taxonomic scope" value="Eukaryota"/>
</dbReference>
<protein>
    <submittedName>
        <fullName evidence="1">Uncharacterized protein</fullName>
    </submittedName>
</protein>
<proteinExistence type="predicted"/>
<dbReference type="AlphaFoldDB" id="W9RUQ6"/>
<evidence type="ECO:0000313" key="2">
    <source>
        <dbReference type="Proteomes" id="UP000030645"/>
    </source>
</evidence>
<dbReference type="PANTHER" id="PTHR34287:SF2">
    <property type="match status" value="1"/>
</dbReference>
<dbReference type="EMBL" id="KE345664">
    <property type="protein sequence ID" value="EXC10938.1"/>
    <property type="molecule type" value="Genomic_DNA"/>
</dbReference>
<dbReference type="Proteomes" id="UP000030645">
    <property type="component" value="Unassembled WGS sequence"/>
</dbReference>
<accession>W9RUQ6</accession>
<dbReference type="PANTHER" id="PTHR34287">
    <property type="entry name" value="OS06G0551500 PROTEIN-RELATED"/>
    <property type="match status" value="1"/>
</dbReference>
<reference evidence="2" key="1">
    <citation type="submission" date="2013-01" db="EMBL/GenBank/DDBJ databases">
        <title>Draft Genome Sequence of a Mulberry Tree, Morus notabilis C.K. Schneid.</title>
        <authorList>
            <person name="He N."/>
            <person name="Zhao S."/>
        </authorList>
    </citation>
    <scope>NUCLEOTIDE SEQUENCE</scope>
</reference>
<organism evidence="1 2">
    <name type="scientific">Morus notabilis</name>
    <dbReference type="NCBI Taxonomy" id="981085"/>
    <lineage>
        <taxon>Eukaryota</taxon>
        <taxon>Viridiplantae</taxon>
        <taxon>Streptophyta</taxon>
        <taxon>Embryophyta</taxon>
        <taxon>Tracheophyta</taxon>
        <taxon>Spermatophyta</taxon>
        <taxon>Magnoliopsida</taxon>
        <taxon>eudicotyledons</taxon>
        <taxon>Gunneridae</taxon>
        <taxon>Pentapetalae</taxon>
        <taxon>rosids</taxon>
        <taxon>fabids</taxon>
        <taxon>Rosales</taxon>
        <taxon>Moraceae</taxon>
        <taxon>Moreae</taxon>
        <taxon>Morus</taxon>
    </lineage>
</organism>
<keyword evidence="2" id="KW-1185">Reference proteome</keyword>
<sequence length="109" mass="12596">MSVSEISDNSPSSSSENNISPLRVQFVAKSTSEGLLRKFFDATEFDFDYEKSGLWSPPVRRSVFLGSPDRIFTEQEMLAKLTTLMEARRNNGRKYKVFRRVRTCYCCYS</sequence>